<dbReference type="InterPro" id="IPR003737">
    <property type="entry name" value="GlcNAc_PI_deacetylase-related"/>
</dbReference>
<dbReference type="EMBL" id="QRUP01000018">
    <property type="protein sequence ID" value="RGR71213.1"/>
    <property type="molecule type" value="Genomic_DNA"/>
</dbReference>
<keyword evidence="2" id="KW-1185">Reference proteome</keyword>
<dbReference type="PANTHER" id="PTHR12993:SF11">
    <property type="entry name" value="N-ACETYLGLUCOSAMINYL-PHOSPHATIDYLINOSITOL DE-N-ACETYLASE"/>
    <property type="match status" value="1"/>
</dbReference>
<dbReference type="Proteomes" id="UP000284178">
    <property type="component" value="Unassembled WGS sequence"/>
</dbReference>
<dbReference type="GO" id="GO:0016811">
    <property type="term" value="F:hydrolase activity, acting on carbon-nitrogen (but not peptide) bonds, in linear amides"/>
    <property type="evidence" value="ECO:0007669"/>
    <property type="project" value="TreeGrafter"/>
</dbReference>
<dbReference type="GeneID" id="83016354"/>
<protein>
    <submittedName>
        <fullName evidence="1">PIG-L family deacetylase</fullName>
    </submittedName>
</protein>
<accession>A0A412FSN3</accession>
<dbReference type="Gene3D" id="3.40.50.10320">
    <property type="entry name" value="LmbE-like"/>
    <property type="match status" value="1"/>
</dbReference>
<dbReference type="Pfam" id="PF02585">
    <property type="entry name" value="PIG-L"/>
    <property type="match status" value="1"/>
</dbReference>
<evidence type="ECO:0000313" key="2">
    <source>
        <dbReference type="Proteomes" id="UP000284178"/>
    </source>
</evidence>
<organism evidence="1 2">
    <name type="scientific">Holdemania filiformis</name>
    <dbReference type="NCBI Taxonomy" id="61171"/>
    <lineage>
        <taxon>Bacteria</taxon>
        <taxon>Bacillati</taxon>
        <taxon>Bacillota</taxon>
        <taxon>Erysipelotrichia</taxon>
        <taxon>Erysipelotrichales</taxon>
        <taxon>Erysipelotrichaceae</taxon>
        <taxon>Holdemania</taxon>
    </lineage>
</organism>
<dbReference type="InterPro" id="IPR024078">
    <property type="entry name" value="LmbE-like_dom_sf"/>
</dbReference>
<evidence type="ECO:0000313" key="1">
    <source>
        <dbReference type="EMBL" id="RGR71213.1"/>
    </source>
</evidence>
<reference evidence="1 2" key="1">
    <citation type="submission" date="2018-08" db="EMBL/GenBank/DDBJ databases">
        <title>A genome reference for cultivated species of the human gut microbiota.</title>
        <authorList>
            <person name="Zou Y."/>
            <person name="Xue W."/>
            <person name="Luo G."/>
        </authorList>
    </citation>
    <scope>NUCLEOTIDE SEQUENCE [LARGE SCALE GENOMIC DNA]</scope>
    <source>
        <strain evidence="1 2">AF24-29</strain>
    </source>
</reference>
<dbReference type="SUPFAM" id="SSF102588">
    <property type="entry name" value="LmbE-like"/>
    <property type="match status" value="1"/>
</dbReference>
<comment type="caution">
    <text evidence="1">The sequence shown here is derived from an EMBL/GenBank/DDBJ whole genome shotgun (WGS) entry which is preliminary data.</text>
</comment>
<gene>
    <name evidence="1" type="ORF">DWY25_13210</name>
</gene>
<name>A0A412FSN3_9FIRM</name>
<sequence>MRKLKIAAFMPHPDDTEILVGGTLLKYKAQGHDVHVVIAMDGRRGRGHLPDSVSWQEIVAIRHEEARRACAILGVEPIFLDIEDHRLLDDRDCYEKVIAAMECLNPDVVFTCAPNDYHNDHRCLSRLVLNSAWAPVFFAETSCGVDFNPDFYVDITEFIETKIEMARQHQSQFTEDPKETIEIVNRFRALQCRRKEIRYAECFKLYKRFEWVKAYELLPHDDYELPEKIVPTTERN</sequence>
<dbReference type="AlphaFoldDB" id="A0A412FSN3"/>
<dbReference type="PANTHER" id="PTHR12993">
    <property type="entry name" value="N-ACETYLGLUCOSAMINYL-PHOSPHATIDYLINOSITOL DE-N-ACETYLASE-RELATED"/>
    <property type="match status" value="1"/>
</dbReference>
<proteinExistence type="predicted"/>
<dbReference type="RefSeq" id="WP_117895625.1">
    <property type="nucleotide sequence ID" value="NZ_CABJCV010000018.1"/>
</dbReference>